<dbReference type="EMBL" id="FLAC01000003">
    <property type="protein sequence ID" value="SBL64230.1"/>
    <property type="molecule type" value="Genomic_DNA"/>
</dbReference>
<proteinExistence type="predicted"/>
<evidence type="ECO:0000313" key="2">
    <source>
        <dbReference type="EMBL" id="VFS75647.1"/>
    </source>
</evidence>
<gene>
    <name evidence="2" type="ORF">NCTC12998_04692</name>
    <name evidence="1" type="ORF">SAMEA2273876_01209</name>
</gene>
<dbReference type="AlphaFoldDB" id="A0A2X2GA95"/>
<organism evidence="2 4">
    <name type="scientific">Raoultella planticola</name>
    <name type="common">Klebsiella planticola</name>
    <dbReference type="NCBI Taxonomy" id="575"/>
    <lineage>
        <taxon>Bacteria</taxon>
        <taxon>Pseudomonadati</taxon>
        <taxon>Pseudomonadota</taxon>
        <taxon>Gammaproteobacteria</taxon>
        <taxon>Enterobacterales</taxon>
        <taxon>Enterobacteriaceae</taxon>
        <taxon>Klebsiella/Raoultella group</taxon>
        <taxon>Raoultella</taxon>
    </lineage>
</organism>
<dbReference type="Proteomes" id="UP000345637">
    <property type="component" value="Unassembled WGS sequence"/>
</dbReference>
<sequence>MLFDRTVTTEWFTVYSECETIIHIEDYFEVVR</sequence>
<evidence type="ECO:0000313" key="1">
    <source>
        <dbReference type="EMBL" id="SBL64230.1"/>
    </source>
</evidence>
<name>A0A2X2GA95_RAOPL</name>
<evidence type="ECO:0000313" key="3">
    <source>
        <dbReference type="Proteomes" id="UP000078124"/>
    </source>
</evidence>
<reference evidence="2 4" key="1">
    <citation type="submission" date="2019-03" db="EMBL/GenBank/DDBJ databases">
        <authorList>
            <consortium name="Pathogen Informatics"/>
        </authorList>
    </citation>
    <scope>NUCLEOTIDE SEQUENCE [LARGE SCALE GENOMIC DNA]</scope>
    <source>
        <strain evidence="1 3">2880STDY5682802</strain>
        <strain evidence="2 4">NCTC12998</strain>
    </source>
</reference>
<protein>
    <submittedName>
        <fullName evidence="2">Uncharacterized protein</fullName>
    </submittedName>
</protein>
<accession>A0A2X2GA95</accession>
<evidence type="ECO:0000313" key="4">
    <source>
        <dbReference type="Proteomes" id="UP000345637"/>
    </source>
</evidence>
<dbReference type="EMBL" id="CAADJE010000025">
    <property type="protein sequence ID" value="VFS75647.1"/>
    <property type="molecule type" value="Genomic_DNA"/>
</dbReference>
<dbReference type="Proteomes" id="UP000078124">
    <property type="component" value="Unassembled WGS sequence"/>
</dbReference>